<dbReference type="EMBL" id="CAAKMV010000185">
    <property type="protein sequence ID" value="VIO63658.1"/>
    <property type="molecule type" value="Genomic_DNA"/>
</dbReference>
<evidence type="ECO:0000313" key="2">
    <source>
        <dbReference type="EMBL" id="VIO63658.1"/>
    </source>
</evidence>
<organism evidence="2">
    <name type="scientific">Gibberella zeae</name>
    <name type="common">Wheat head blight fungus</name>
    <name type="synonym">Fusarium graminearum</name>
    <dbReference type="NCBI Taxonomy" id="5518"/>
    <lineage>
        <taxon>Eukaryota</taxon>
        <taxon>Fungi</taxon>
        <taxon>Dikarya</taxon>
        <taxon>Ascomycota</taxon>
        <taxon>Pezizomycotina</taxon>
        <taxon>Sordariomycetes</taxon>
        <taxon>Hypocreomycetidae</taxon>
        <taxon>Hypocreales</taxon>
        <taxon>Nectriaceae</taxon>
        <taxon>Fusarium</taxon>
    </lineage>
</organism>
<gene>
    <name evidence="2" type="ORF">FUG_LOCUS541796</name>
    <name evidence="1" type="ORF">MDCFG202_LOCUS475744</name>
</gene>
<protein>
    <submittedName>
        <fullName evidence="2">Uncharacterized protein</fullName>
    </submittedName>
</protein>
<reference evidence="2" key="1">
    <citation type="submission" date="2019-04" db="EMBL/GenBank/DDBJ databases">
        <authorList>
            <person name="Melise S."/>
            <person name="Noan J."/>
            <person name="Okalmin O."/>
        </authorList>
    </citation>
    <scope>NUCLEOTIDE SEQUENCE</scope>
    <source>
        <strain evidence="2">FN9</strain>
    </source>
</reference>
<proteinExistence type="predicted"/>
<reference evidence="1" key="2">
    <citation type="submission" date="2021-03" db="EMBL/GenBank/DDBJ databases">
        <authorList>
            <person name="Alouane T."/>
            <person name="Langin T."/>
            <person name="Bonhomme L."/>
        </authorList>
    </citation>
    <scope>NUCLEOTIDE SEQUENCE</scope>
    <source>
        <strain evidence="1">MDC_Fg202</strain>
    </source>
</reference>
<dbReference type="AlphaFoldDB" id="A0A679P7K9"/>
<dbReference type="Proteomes" id="UP000746612">
    <property type="component" value="Unassembled WGS sequence"/>
</dbReference>
<accession>A0A679P7K9</accession>
<name>A0A679P7K9_GIBZA</name>
<evidence type="ECO:0000313" key="1">
    <source>
        <dbReference type="EMBL" id="CAG2001993.1"/>
    </source>
</evidence>
<sequence>MLSLGERLMSQIPPNEDFVSSHHSRHLGPINVLASRPRSNLNFTPINNIGLETYQHIQIHSCLPGITFI</sequence>
<dbReference type="EMBL" id="CAJPIJ010000172">
    <property type="protein sequence ID" value="CAG2001993.1"/>
    <property type="molecule type" value="Genomic_DNA"/>
</dbReference>